<evidence type="ECO:0000313" key="1">
    <source>
        <dbReference type="EMBL" id="MEC1177462.1"/>
    </source>
</evidence>
<organism evidence="1 2">
    <name type="scientific">Metasolibacillus meyeri</name>
    <dbReference type="NCBI Taxonomy" id="1071052"/>
    <lineage>
        <taxon>Bacteria</taxon>
        <taxon>Bacillati</taxon>
        <taxon>Bacillota</taxon>
        <taxon>Bacilli</taxon>
        <taxon>Bacillales</taxon>
        <taxon>Caryophanaceae</taxon>
        <taxon>Metasolibacillus</taxon>
    </lineage>
</organism>
<name>A0AAW9NLS9_9BACL</name>
<dbReference type="Proteomes" id="UP001344888">
    <property type="component" value="Unassembled WGS sequence"/>
</dbReference>
<keyword evidence="1" id="KW-0946">Virion</keyword>
<keyword evidence="1" id="KW-0167">Capsid protein</keyword>
<comment type="caution">
    <text evidence="1">The sequence shown here is derived from an EMBL/GenBank/DDBJ whole genome shotgun (WGS) entry which is preliminary data.</text>
</comment>
<dbReference type="EMBL" id="JARSFG010000003">
    <property type="protein sequence ID" value="MEC1177462.1"/>
    <property type="molecule type" value="Genomic_DNA"/>
</dbReference>
<gene>
    <name evidence="1" type="ORF">P9B03_03115</name>
</gene>
<keyword evidence="2" id="KW-1185">Reference proteome</keyword>
<proteinExistence type="predicted"/>
<protein>
    <submittedName>
        <fullName evidence="1">CotY/CotZ family spore coat protein</fullName>
    </submittedName>
</protein>
<accession>A0AAW9NLS9</accession>
<evidence type="ECO:0000313" key="2">
    <source>
        <dbReference type="Proteomes" id="UP001344888"/>
    </source>
</evidence>
<dbReference type="RefSeq" id="WP_326121815.1">
    <property type="nucleotide sequence ID" value="NZ_JARSFG010000003.1"/>
</dbReference>
<reference evidence="1 2" key="1">
    <citation type="submission" date="2023-03" db="EMBL/GenBank/DDBJ databases">
        <title>Bacillus Genome Sequencing.</title>
        <authorList>
            <person name="Dunlap C."/>
        </authorList>
    </citation>
    <scope>NUCLEOTIDE SEQUENCE [LARGE SCALE GENOMIC DNA]</scope>
    <source>
        <strain evidence="1 2">B-59205</strain>
    </source>
</reference>
<dbReference type="AlphaFoldDB" id="A0AAW9NLS9"/>
<sequence length="133" mass="15255">MDEQRYHLGEVLKEIHYFQELIEHSRTKHFDCLLLKIVGSDTIPVLLLTRQGAPLRLTNYDEGFTTCYFRIEKVDGKHGLLTISFLRPMMVEGELASLEKTAKRVTIHSDTLSGVQLLSTSLLSANMFIESKW</sequence>